<protein>
    <submittedName>
        <fullName evidence="1">Uncharacterized protein</fullName>
    </submittedName>
</protein>
<dbReference type="EMBL" id="GBXM01091581">
    <property type="protein sequence ID" value="JAH16996.1"/>
    <property type="molecule type" value="Transcribed_RNA"/>
</dbReference>
<evidence type="ECO:0000313" key="1">
    <source>
        <dbReference type="EMBL" id="JAH11070.1"/>
    </source>
</evidence>
<proteinExistence type="predicted"/>
<reference evidence="1" key="2">
    <citation type="journal article" date="2015" name="Fish Shellfish Immunol.">
        <title>Early steps in the European eel (Anguilla anguilla)-Vibrio vulnificus interaction in the gills: Role of the RtxA13 toxin.</title>
        <authorList>
            <person name="Callol A."/>
            <person name="Pajuelo D."/>
            <person name="Ebbesson L."/>
            <person name="Teles M."/>
            <person name="MacKenzie S."/>
            <person name="Amaro C."/>
        </authorList>
    </citation>
    <scope>NUCLEOTIDE SEQUENCE</scope>
</reference>
<organism evidence="1">
    <name type="scientific">Anguilla anguilla</name>
    <name type="common">European freshwater eel</name>
    <name type="synonym">Muraena anguilla</name>
    <dbReference type="NCBI Taxonomy" id="7936"/>
    <lineage>
        <taxon>Eukaryota</taxon>
        <taxon>Metazoa</taxon>
        <taxon>Chordata</taxon>
        <taxon>Craniata</taxon>
        <taxon>Vertebrata</taxon>
        <taxon>Euteleostomi</taxon>
        <taxon>Actinopterygii</taxon>
        <taxon>Neopterygii</taxon>
        <taxon>Teleostei</taxon>
        <taxon>Anguilliformes</taxon>
        <taxon>Anguillidae</taxon>
        <taxon>Anguilla</taxon>
    </lineage>
</organism>
<dbReference type="AlphaFoldDB" id="A0A0E9Q3Z6"/>
<accession>A0A0E9Q3Z6</accession>
<dbReference type="EMBL" id="GBXM01097507">
    <property type="protein sequence ID" value="JAH11070.1"/>
    <property type="molecule type" value="Transcribed_RNA"/>
</dbReference>
<sequence length="34" mass="3881">MYSPFLSSCNSSRNRCSTIYVVFQFQLQSNSGKT</sequence>
<dbReference type="EMBL" id="GBXM01096428">
    <property type="protein sequence ID" value="JAH12149.1"/>
    <property type="molecule type" value="Transcribed_RNA"/>
</dbReference>
<reference evidence="1" key="1">
    <citation type="submission" date="2014-11" db="EMBL/GenBank/DDBJ databases">
        <authorList>
            <person name="Amaro Gonzalez C."/>
        </authorList>
    </citation>
    <scope>NUCLEOTIDE SEQUENCE</scope>
</reference>
<name>A0A0E9Q3Z6_ANGAN</name>
<dbReference type="EMBL" id="GBXM01095757">
    <property type="protein sequence ID" value="JAH12820.1"/>
    <property type="molecule type" value="Transcribed_RNA"/>
</dbReference>
<dbReference type="EMBL" id="GBXM01095880">
    <property type="protein sequence ID" value="JAH12697.1"/>
    <property type="molecule type" value="Transcribed_RNA"/>
</dbReference>